<gene>
    <name evidence="1" type="ORF">PsorP6_017560</name>
</gene>
<evidence type="ECO:0000313" key="2">
    <source>
        <dbReference type="Proteomes" id="UP001163321"/>
    </source>
</evidence>
<proteinExistence type="predicted"/>
<organism evidence="1 2">
    <name type="scientific">Peronosclerospora sorghi</name>
    <dbReference type="NCBI Taxonomy" id="230839"/>
    <lineage>
        <taxon>Eukaryota</taxon>
        <taxon>Sar</taxon>
        <taxon>Stramenopiles</taxon>
        <taxon>Oomycota</taxon>
        <taxon>Peronosporomycetes</taxon>
        <taxon>Peronosporales</taxon>
        <taxon>Peronosporaceae</taxon>
        <taxon>Peronosclerospora</taxon>
    </lineage>
</organism>
<reference evidence="1 2" key="1">
    <citation type="journal article" date="2022" name="bioRxiv">
        <title>The genome of the oomycete Peronosclerospora sorghi, a cosmopolitan pathogen of maize and sorghum, is inflated with dispersed pseudogenes.</title>
        <authorList>
            <person name="Fletcher K."/>
            <person name="Martin F."/>
            <person name="Isakeit T."/>
            <person name="Cavanaugh K."/>
            <person name="Magill C."/>
            <person name="Michelmore R."/>
        </authorList>
    </citation>
    <scope>NUCLEOTIDE SEQUENCE [LARGE SCALE GENOMIC DNA]</scope>
    <source>
        <strain evidence="1">P6</strain>
    </source>
</reference>
<name>A0ACC0WMI7_9STRA</name>
<dbReference type="EMBL" id="CM047590">
    <property type="protein sequence ID" value="KAI9919802.1"/>
    <property type="molecule type" value="Genomic_DNA"/>
</dbReference>
<evidence type="ECO:0000313" key="1">
    <source>
        <dbReference type="EMBL" id="KAI9919802.1"/>
    </source>
</evidence>
<sequence>MEGVGTAKRSYNDVNPDTTNFYVGNLSPTMTKEVLEEEFGKYREINCVKIMWPSSEEERSRKRNCGFVRFYE</sequence>
<protein>
    <submittedName>
        <fullName evidence="1">Uncharacterized protein</fullName>
    </submittedName>
</protein>
<comment type="caution">
    <text evidence="1">The sequence shown here is derived from an EMBL/GenBank/DDBJ whole genome shotgun (WGS) entry which is preliminary data.</text>
</comment>
<keyword evidence="2" id="KW-1185">Reference proteome</keyword>
<accession>A0ACC0WMI7</accession>
<dbReference type="Proteomes" id="UP001163321">
    <property type="component" value="Chromosome 11"/>
</dbReference>